<accession>M7ZN33</accession>
<name>M7ZN33_TRIUA</name>
<gene>
    <name evidence="1" type="ORF">TRIUR3_07255</name>
</gene>
<proteinExistence type="predicted"/>
<organism evidence="1">
    <name type="scientific">Triticum urartu</name>
    <name type="common">Red wild einkorn</name>
    <name type="synonym">Crithodium urartu</name>
    <dbReference type="NCBI Taxonomy" id="4572"/>
    <lineage>
        <taxon>Eukaryota</taxon>
        <taxon>Viridiplantae</taxon>
        <taxon>Streptophyta</taxon>
        <taxon>Embryophyta</taxon>
        <taxon>Tracheophyta</taxon>
        <taxon>Spermatophyta</taxon>
        <taxon>Magnoliopsida</taxon>
        <taxon>Liliopsida</taxon>
        <taxon>Poales</taxon>
        <taxon>Poaceae</taxon>
        <taxon>BOP clade</taxon>
        <taxon>Pooideae</taxon>
        <taxon>Triticodae</taxon>
        <taxon>Triticeae</taxon>
        <taxon>Triticinae</taxon>
        <taxon>Triticum</taxon>
    </lineage>
</organism>
<dbReference type="AlphaFoldDB" id="M7ZN33"/>
<evidence type="ECO:0000313" key="1">
    <source>
        <dbReference type="EMBL" id="EMS49479.1"/>
    </source>
</evidence>
<sequence length="120" mass="13281">MARPYHLTLLSVFSFLLLTGLVTADLSGENKVGKIVTMTVQYPAAGSPPGEKTTISAHYVDENGGGDRRFNLDCDDDEPKFLAKITIDLQPRFRHEVPYHDPGGDTRYAGVSIRERNVKC</sequence>
<protein>
    <submittedName>
        <fullName evidence="1">Uncharacterized protein</fullName>
    </submittedName>
</protein>
<reference evidence="1" key="1">
    <citation type="journal article" date="2013" name="Nature">
        <title>Draft genome of the wheat A-genome progenitor Triticum urartu.</title>
        <authorList>
            <person name="Ling H.Q."/>
            <person name="Zhao S."/>
            <person name="Liu D."/>
            <person name="Wang J."/>
            <person name="Sun H."/>
            <person name="Zhang C."/>
            <person name="Fan H."/>
            <person name="Li D."/>
            <person name="Dong L."/>
            <person name="Tao Y."/>
            <person name="Gao C."/>
            <person name="Wu H."/>
            <person name="Li Y."/>
            <person name="Cui Y."/>
            <person name="Guo X."/>
            <person name="Zheng S."/>
            <person name="Wang B."/>
            <person name="Yu K."/>
            <person name="Liang Q."/>
            <person name="Yang W."/>
            <person name="Lou X."/>
            <person name="Chen J."/>
            <person name="Feng M."/>
            <person name="Jian J."/>
            <person name="Zhang X."/>
            <person name="Luo G."/>
            <person name="Jiang Y."/>
            <person name="Liu J."/>
            <person name="Wang Z."/>
            <person name="Sha Y."/>
            <person name="Zhang B."/>
            <person name="Wu H."/>
            <person name="Tang D."/>
            <person name="Shen Q."/>
            <person name="Xue P."/>
            <person name="Zou S."/>
            <person name="Wang X."/>
            <person name="Liu X."/>
            <person name="Wang F."/>
            <person name="Yang Y."/>
            <person name="An X."/>
            <person name="Dong Z."/>
            <person name="Zhang K."/>
            <person name="Zhang X."/>
            <person name="Luo M.C."/>
            <person name="Dvorak J."/>
            <person name="Tong Y."/>
            <person name="Wang J."/>
            <person name="Yang H."/>
            <person name="Li Z."/>
            <person name="Wang D."/>
            <person name="Zhang A."/>
            <person name="Wang J."/>
        </authorList>
    </citation>
    <scope>NUCLEOTIDE SEQUENCE</scope>
</reference>
<dbReference type="EMBL" id="KD242397">
    <property type="protein sequence ID" value="EMS49479.1"/>
    <property type="molecule type" value="Genomic_DNA"/>
</dbReference>